<reference evidence="2 3" key="1">
    <citation type="submission" date="2019-06" db="EMBL/GenBank/DDBJ databases">
        <title>Sequencing the genomes of 1000 actinobacteria strains.</title>
        <authorList>
            <person name="Klenk H.-P."/>
        </authorList>
    </citation>
    <scope>NUCLEOTIDE SEQUENCE [LARGE SCALE GENOMIC DNA]</scope>
    <source>
        <strain evidence="2 3">DSM 12362</strain>
    </source>
</reference>
<dbReference type="EMBL" id="VFPU01000001">
    <property type="protein sequence ID" value="TQM96828.1"/>
    <property type="molecule type" value="Genomic_DNA"/>
</dbReference>
<dbReference type="RefSeq" id="WP_141818394.1">
    <property type="nucleotide sequence ID" value="NZ_BAAAIL010000004.1"/>
</dbReference>
<organism evidence="2 3">
    <name type="scientific">Ornithinimicrobium humiphilum</name>
    <dbReference type="NCBI Taxonomy" id="125288"/>
    <lineage>
        <taxon>Bacteria</taxon>
        <taxon>Bacillati</taxon>
        <taxon>Actinomycetota</taxon>
        <taxon>Actinomycetes</taxon>
        <taxon>Micrococcales</taxon>
        <taxon>Ornithinimicrobiaceae</taxon>
        <taxon>Ornithinimicrobium</taxon>
    </lineage>
</organism>
<dbReference type="Proteomes" id="UP000315133">
    <property type="component" value="Unassembled WGS sequence"/>
</dbReference>
<name>A0A543KP23_9MICO</name>
<accession>A0A543KP23</accession>
<evidence type="ECO:0000313" key="3">
    <source>
        <dbReference type="Proteomes" id="UP000315133"/>
    </source>
</evidence>
<proteinExistence type="predicted"/>
<feature type="compositionally biased region" description="Basic and acidic residues" evidence="1">
    <location>
        <begin position="29"/>
        <end position="38"/>
    </location>
</feature>
<sequence length="227" mass="24601">MTGLGDLSAEVAARYARLDLPSWPNPHPDGAEAREEEYSRVTAPERYRIVHARARVWIDVLTDLLDVDTVPLPAAPLDGTEPSQGSFDRGTKLVPRRPDTLPLLLLERDAPQPGHQSTLAVLHISAAEPRITLMSVPDCGCDACDWGSEDLLDAIDDTVGRVVGGPFVALLGQGWFAQWHPDGGASGGTRSDTPHDTLLDWCRRAATGERGHLPDGVEVHVGRSWLD</sequence>
<feature type="region of interest" description="Disordered" evidence="1">
    <location>
        <begin position="19"/>
        <end position="38"/>
    </location>
</feature>
<gene>
    <name evidence="2" type="ORF">FB476_1720</name>
</gene>
<keyword evidence="3" id="KW-1185">Reference proteome</keyword>
<evidence type="ECO:0000313" key="2">
    <source>
        <dbReference type="EMBL" id="TQM96828.1"/>
    </source>
</evidence>
<evidence type="ECO:0000256" key="1">
    <source>
        <dbReference type="SAM" id="MobiDB-lite"/>
    </source>
</evidence>
<dbReference type="OrthoDB" id="3290597at2"/>
<dbReference type="AlphaFoldDB" id="A0A543KP23"/>
<dbReference type="Pfam" id="PF19736">
    <property type="entry name" value="DUF6226"/>
    <property type="match status" value="1"/>
</dbReference>
<protein>
    <submittedName>
        <fullName evidence="2">Uncharacterized protein</fullName>
    </submittedName>
</protein>
<dbReference type="InterPro" id="IPR045773">
    <property type="entry name" value="DUF6226"/>
</dbReference>
<comment type="caution">
    <text evidence="2">The sequence shown here is derived from an EMBL/GenBank/DDBJ whole genome shotgun (WGS) entry which is preliminary data.</text>
</comment>